<dbReference type="GO" id="GO:0000160">
    <property type="term" value="P:phosphorelay signal transduction system"/>
    <property type="evidence" value="ECO:0007669"/>
    <property type="project" value="InterPro"/>
</dbReference>
<reference evidence="4 5" key="1">
    <citation type="submission" date="2017-06" db="EMBL/GenBank/DDBJ databases">
        <title>Genome sequencing of cyanobaciteial culture collection at National Institute for Environmental Studies (NIES).</title>
        <authorList>
            <person name="Hirose Y."/>
            <person name="Shimura Y."/>
            <person name="Fujisawa T."/>
            <person name="Nakamura Y."/>
            <person name="Kawachi M."/>
        </authorList>
    </citation>
    <scope>NUCLEOTIDE SEQUENCE [LARGE SCALE GENOMIC DNA]</scope>
    <source>
        <strain evidence="4 5">NIES-23</strain>
    </source>
</reference>
<name>A0A1Z4KIU5_ANAVA</name>
<feature type="domain" description="Response regulatory" evidence="3">
    <location>
        <begin position="6"/>
        <end position="122"/>
    </location>
</feature>
<dbReference type="PANTHER" id="PTHR44591">
    <property type="entry name" value="STRESS RESPONSE REGULATOR PROTEIN 1"/>
    <property type="match status" value="1"/>
</dbReference>
<sequence length="133" mass="15118">MDRRPLILVAEENLHNLELLNSHMKTLNYDCICAKQGVRAIILAQTQKPDLIILDMILSDLSGSQVINHLKQDSKTANIPIIAVIPFILVQNQDHLFLTGADDYITKPYNFIQLNTLITHYVNRRHSSSLLSE</sequence>
<gene>
    <name evidence="4" type="ORF">NIES23_16570</name>
</gene>
<feature type="modified residue" description="4-aspartylphosphate" evidence="2">
    <location>
        <position position="55"/>
    </location>
</feature>
<dbReference type="InterPro" id="IPR001789">
    <property type="entry name" value="Sig_transdc_resp-reg_receiver"/>
</dbReference>
<dbReference type="InterPro" id="IPR050595">
    <property type="entry name" value="Bact_response_regulator"/>
</dbReference>
<proteinExistence type="predicted"/>
<evidence type="ECO:0000256" key="1">
    <source>
        <dbReference type="ARBA" id="ARBA00022553"/>
    </source>
</evidence>
<dbReference type="SUPFAM" id="SSF52172">
    <property type="entry name" value="CheY-like"/>
    <property type="match status" value="1"/>
</dbReference>
<dbReference type="Proteomes" id="UP000217507">
    <property type="component" value="Chromosome"/>
</dbReference>
<dbReference type="SMART" id="SM00448">
    <property type="entry name" value="REC"/>
    <property type="match status" value="1"/>
</dbReference>
<keyword evidence="1 2" id="KW-0597">Phosphoprotein</keyword>
<evidence type="ECO:0000256" key="2">
    <source>
        <dbReference type="PROSITE-ProRule" id="PRU00169"/>
    </source>
</evidence>
<evidence type="ECO:0000313" key="4">
    <source>
        <dbReference type="EMBL" id="BAY68867.1"/>
    </source>
</evidence>
<protein>
    <submittedName>
        <fullName evidence="4">Two-component response regulator</fullName>
    </submittedName>
</protein>
<dbReference type="PANTHER" id="PTHR44591:SF3">
    <property type="entry name" value="RESPONSE REGULATORY DOMAIN-CONTAINING PROTEIN"/>
    <property type="match status" value="1"/>
</dbReference>
<evidence type="ECO:0000259" key="3">
    <source>
        <dbReference type="PROSITE" id="PS50110"/>
    </source>
</evidence>
<evidence type="ECO:0000313" key="5">
    <source>
        <dbReference type="Proteomes" id="UP000217507"/>
    </source>
</evidence>
<dbReference type="PROSITE" id="PS50110">
    <property type="entry name" value="RESPONSE_REGULATORY"/>
    <property type="match status" value="1"/>
</dbReference>
<organism evidence="4 5">
    <name type="scientific">Trichormus variabilis NIES-23</name>
    <dbReference type="NCBI Taxonomy" id="1973479"/>
    <lineage>
        <taxon>Bacteria</taxon>
        <taxon>Bacillati</taxon>
        <taxon>Cyanobacteriota</taxon>
        <taxon>Cyanophyceae</taxon>
        <taxon>Nostocales</taxon>
        <taxon>Nostocaceae</taxon>
        <taxon>Trichormus</taxon>
    </lineage>
</organism>
<dbReference type="EMBL" id="AP018216">
    <property type="protein sequence ID" value="BAY68867.1"/>
    <property type="molecule type" value="Genomic_DNA"/>
</dbReference>
<accession>A0A1Z4KIU5</accession>
<dbReference type="Pfam" id="PF00072">
    <property type="entry name" value="Response_reg"/>
    <property type="match status" value="1"/>
</dbReference>
<dbReference type="AlphaFoldDB" id="A0A1Z4KIU5"/>
<dbReference type="InterPro" id="IPR011006">
    <property type="entry name" value="CheY-like_superfamily"/>
</dbReference>
<dbReference type="Gene3D" id="3.40.50.2300">
    <property type="match status" value="1"/>
</dbReference>